<evidence type="ECO:0000256" key="1">
    <source>
        <dbReference type="ARBA" id="ARBA00034773"/>
    </source>
</evidence>
<evidence type="ECO:0000313" key="3">
    <source>
        <dbReference type="EMBL" id="KAK1394127.1"/>
    </source>
</evidence>
<evidence type="ECO:0000313" key="4">
    <source>
        <dbReference type="Proteomes" id="UP001237642"/>
    </source>
</evidence>
<evidence type="ECO:0000256" key="2">
    <source>
        <dbReference type="SAM" id="MobiDB-lite"/>
    </source>
</evidence>
<protein>
    <submittedName>
        <fullName evidence="3">Senescence regulator</fullName>
    </submittedName>
</protein>
<dbReference type="Proteomes" id="UP001237642">
    <property type="component" value="Unassembled WGS sequence"/>
</dbReference>
<gene>
    <name evidence="3" type="ORF">POM88_013183</name>
</gene>
<dbReference type="GO" id="GO:0010150">
    <property type="term" value="P:leaf senescence"/>
    <property type="evidence" value="ECO:0007669"/>
    <property type="project" value="UniProtKB-ARBA"/>
</dbReference>
<proteinExistence type="inferred from homology"/>
<reference evidence="3" key="1">
    <citation type="submission" date="2023-02" db="EMBL/GenBank/DDBJ databases">
        <title>Genome of toxic invasive species Heracleum sosnowskyi carries increased number of genes despite the absence of recent whole-genome duplications.</title>
        <authorList>
            <person name="Schelkunov M."/>
            <person name="Shtratnikova V."/>
            <person name="Makarenko M."/>
            <person name="Klepikova A."/>
            <person name="Omelchenko D."/>
            <person name="Novikova G."/>
            <person name="Obukhova E."/>
            <person name="Bogdanov V."/>
            <person name="Penin A."/>
            <person name="Logacheva M."/>
        </authorList>
    </citation>
    <scope>NUCLEOTIDE SEQUENCE</scope>
    <source>
        <strain evidence="3">Hsosn_3</strain>
        <tissue evidence="3">Leaf</tissue>
    </source>
</reference>
<accession>A0AAD8N352</accession>
<dbReference type="Pfam" id="PF04520">
    <property type="entry name" value="Senescence_reg"/>
    <property type="match status" value="1"/>
</dbReference>
<feature type="region of interest" description="Disordered" evidence="2">
    <location>
        <begin position="46"/>
        <end position="65"/>
    </location>
</feature>
<dbReference type="PANTHER" id="PTHR46525:SF2">
    <property type="entry name" value="EMB|CAB72159.1"/>
    <property type="match status" value="1"/>
</dbReference>
<dbReference type="PANTHER" id="PTHR46525">
    <property type="entry name" value="EMB|CAB72159.1"/>
    <property type="match status" value="1"/>
</dbReference>
<dbReference type="EMBL" id="JAUIZM010000003">
    <property type="protein sequence ID" value="KAK1394127.1"/>
    <property type="molecule type" value="Genomic_DNA"/>
</dbReference>
<comment type="similarity">
    <text evidence="1">Belongs to the senescence regulator S40 family.</text>
</comment>
<name>A0AAD8N352_9APIA</name>
<reference evidence="3" key="2">
    <citation type="submission" date="2023-05" db="EMBL/GenBank/DDBJ databases">
        <authorList>
            <person name="Schelkunov M.I."/>
        </authorList>
    </citation>
    <scope>NUCLEOTIDE SEQUENCE</scope>
    <source>
        <strain evidence="3">Hsosn_3</strain>
        <tissue evidence="3">Leaf</tissue>
    </source>
</reference>
<comment type="caution">
    <text evidence="3">The sequence shown here is derived from an EMBL/GenBank/DDBJ whole genome shotgun (WGS) entry which is preliminary data.</text>
</comment>
<organism evidence="3 4">
    <name type="scientific">Heracleum sosnowskyi</name>
    <dbReference type="NCBI Taxonomy" id="360622"/>
    <lineage>
        <taxon>Eukaryota</taxon>
        <taxon>Viridiplantae</taxon>
        <taxon>Streptophyta</taxon>
        <taxon>Embryophyta</taxon>
        <taxon>Tracheophyta</taxon>
        <taxon>Spermatophyta</taxon>
        <taxon>Magnoliopsida</taxon>
        <taxon>eudicotyledons</taxon>
        <taxon>Gunneridae</taxon>
        <taxon>Pentapetalae</taxon>
        <taxon>asterids</taxon>
        <taxon>campanulids</taxon>
        <taxon>Apiales</taxon>
        <taxon>Apiaceae</taxon>
        <taxon>Apioideae</taxon>
        <taxon>apioid superclade</taxon>
        <taxon>Tordylieae</taxon>
        <taxon>Tordyliinae</taxon>
        <taxon>Heracleum</taxon>
    </lineage>
</organism>
<keyword evidence="4" id="KW-1185">Reference proteome</keyword>
<dbReference type="InterPro" id="IPR007608">
    <property type="entry name" value="Senescence_reg_S40"/>
</dbReference>
<sequence>MATSKSLFKTPDHRFLPPSQSFPIIIDELDESEIWNYNSLASSPEFGVLSPRNKTTRRIDSGDAKGSTLSLPVNVPGWSKLVKQRDYNEFECEDEDEDEGDRVPPHEFISRRLAKRRSGCASFSMHEGVGRTLKGRDLSRVRNAIWEITGFQD</sequence>
<dbReference type="AlphaFoldDB" id="A0AAD8N352"/>